<sequence length="273" mass="30539">MEKFKGKRFFLYNLSTAGWVLLDSIWLTFAIAFLLPPKEKVAEGMIPFISNERFLGIITVLGAVMLFGRIVDAVADPLVASWTDRSTSRFGRRRFFLIIGGLPLAISTILIFFPPVAHTSFINGIYLAIVFGFYFLFFTVYVVPYLALIPELGHNEKARIGITTAQGYFSLIGSAVVMIGGPLLLTLFMQNTDYVGAYRKMVICLAILGALLLYAAVFAVDEKRFSNARPSKVPLIDSFKKTVRNKAFIIYLFANISLWFLFNIVRSSAIPIV</sequence>
<dbReference type="AlphaFoldDB" id="X1L6N7"/>
<dbReference type="PANTHER" id="PTHR11328">
    <property type="entry name" value="MAJOR FACILITATOR SUPERFAMILY DOMAIN-CONTAINING PROTEIN"/>
    <property type="match status" value="1"/>
</dbReference>
<feature type="transmembrane region" description="Helical" evidence="1">
    <location>
        <begin position="200"/>
        <end position="220"/>
    </location>
</feature>
<gene>
    <name evidence="2" type="ORF">S06H3_05521</name>
</gene>
<evidence type="ECO:0000256" key="1">
    <source>
        <dbReference type="SAM" id="Phobius"/>
    </source>
</evidence>
<name>X1L6N7_9ZZZZ</name>
<dbReference type="SUPFAM" id="SSF103473">
    <property type="entry name" value="MFS general substrate transporter"/>
    <property type="match status" value="1"/>
</dbReference>
<proteinExistence type="predicted"/>
<feature type="transmembrane region" description="Helical" evidence="1">
    <location>
        <begin position="54"/>
        <end position="75"/>
    </location>
</feature>
<feature type="transmembrane region" description="Helical" evidence="1">
    <location>
        <begin position="12"/>
        <end position="34"/>
    </location>
</feature>
<reference evidence="2" key="1">
    <citation type="journal article" date="2014" name="Front. Microbiol.">
        <title>High frequency of phylogenetically diverse reductive dehalogenase-homologous genes in deep subseafloor sedimentary metagenomes.</title>
        <authorList>
            <person name="Kawai M."/>
            <person name="Futagami T."/>
            <person name="Toyoda A."/>
            <person name="Takaki Y."/>
            <person name="Nishi S."/>
            <person name="Hori S."/>
            <person name="Arai W."/>
            <person name="Tsubouchi T."/>
            <person name="Morono Y."/>
            <person name="Uchiyama I."/>
            <person name="Ito T."/>
            <person name="Fujiyama A."/>
            <person name="Inagaki F."/>
            <person name="Takami H."/>
        </authorList>
    </citation>
    <scope>NUCLEOTIDE SEQUENCE</scope>
    <source>
        <strain evidence="2">Expedition CK06-06</strain>
    </source>
</reference>
<dbReference type="EMBL" id="BARV01002056">
    <property type="protein sequence ID" value="GAH89828.1"/>
    <property type="molecule type" value="Genomic_DNA"/>
</dbReference>
<dbReference type="Gene3D" id="1.20.1250.20">
    <property type="entry name" value="MFS general substrate transporter like domains"/>
    <property type="match status" value="1"/>
</dbReference>
<accession>X1L6N7</accession>
<dbReference type="GO" id="GO:0005886">
    <property type="term" value="C:plasma membrane"/>
    <property type="evidence" value="ECO:0007669"/>
    <property type="project" value="TreeGrafter"/>
</dbReference>
<evidence type="ECO:0008006" key="3">
    <source>
        <dbReference type="Google" id="ProtNLM"/>
    </source>
</evidence>
<protein>
    <recommendedName>
        <fullName evidence="3">Major facilitator superfamily (MFS) profile domain-containing protein</fullName>
    </recommendedName>
</protein>
<dbReference type="InterPro" id="IPR036259">
    <property type="entry name" value="MFS_trans_sf"/>
</dbReference>
<evidence type="ECO:0000313" key="2">
    <source>
        <dbReference type="EMBL" id="GAH89828.1"/>
    </source>
</evidence>
<feature type="non-terminal residue" evidence="2">
    <location>
        <position position="273"/>
    </location>
</feature>
<feature type="transmembrane region" description="Helical" evidence="1">
    <location>
        <begin position="168"/>
        <end position="188"/>
    </location>
</feature>
<dbReference type="GO" id="GO:0008643">
    <property type="term" value="P:carbohydrate transport"/>
    <property type="evidence" value="ECO:0007669"/>
    <property type="project" value="InterPro"/>
</dbReference>
<dbReference type="InterPro" id="IPR039672">
    <property type="entry name" value="MFS_2"/>
</dbReference>
<keyword evidence="1" id="KW-1133">Transmembrane helix</keyword>
<dbReference type="PANTHER" id="PTHR11328:SF24">
    <property type="entry name" value="MAJOR FACILITATOR SUPERFAMILY (MFS) PROFILE DOMAIN-CONTAINING PROTEIN"/>
    <property type="match status" value="1"/>
</dbReference>
<dbReference type="Pfam" id="PF13347">
    <property type="entry name" value="MFS_2"/>
    <property type="match status" value="1"/>
</dbReference>
<keyword evidence="1" id="KW-0812">Transmembrane</keyword>
<feature type="transmembrane region" description="Helical" evidence="1">
    <location>
        <begin position="248"/>
        <end position="265"/>
    </location>
</feature>
<comment type="caution">
    <text evidence="2">The sequence shown here is derived from an EMBL/GenBank/DDBJ whole genome shotgun (WGS) entry which is preliminary data.</text>
</comment>
<feature type="transmembrane region" description="Helical" evidence="1">
    <location>
        <begin position="95"/>
        <end position="113"/>
    </location>
</feature>
<organism evidence="2">
    <name type="scientific">marine sediment metagenome</name>
    <dbReference type="NCBI Taxonomy" id="412755"/>
    <lineage>
        <taxon>unclassified sequences</taxon>
        <taxon>metagenomes</taxon>
        <taxon>ecological metagenomes</taxon>
    </lineage>
</organism>
<feature type="transmembrane region" description="Helical" evidence="1">
    <location>
        <begin position="125"/>
        <end position="148"/>
    </location>
</feature>
<dbReference type="GO" id="GO:0015293">
    <property type="term" value="F:symporter activity"/>
    <property type="evidence" value="ECO:0007669"/>
    <property type="project" value="InterPro"/>
</dbReference>
<keyword evidence="1" id="KW-0472">Membrane</keyword>